<keyword evidence="10" id="KW-1185">Reference proteome</keyword>
<name>A0A0G2EMA6_PHACM</name>
<dbReference type="InterPro" id="IPR020781">
    <property type="entry name" value="ATPase_OSCP/d_CS"/>
</dbReference>
<reference evidence="9 10" key="1">
    <citation type="submission" date="2015-05" db="EMBL/GenBank/DDBJ databases">
        <title>Distinctive expansion of gene families associated with plant cell wall degradation and secondary metabolism in the genomes of grapevine trunk pathogens.</title>
        <authorList>
            <person name="Lawrence D.P."/>
            <person name="Travadon R."/>
            <person name="Rolshausen P.E."/>
            <person name="Baumgartner K."/>
        </authorList>
    </citation>
    <scope>NUCLEOTIDE SEQUENCE [LARGE SCALE GENOMIC DNA]</scope>
    <source>
        <strain evidence="9">UCRPC4</strain>
    </source>
</reference>
<dbReference type="NCBIfam" id="TIGR01145">
    <property type="entry name" value="ATP_synt_delta"/>
    <property type="match status" value="1"/>
</dbReference>
<dbReference type="PANTHER" id="PTHR11910">
    <property type="entry name" value="ATP SYNTHASE DELTA CHAIN"/>
    <property type="match status" value="1"/>
</dbReference>
<dbReference type="Gene3D" id="1.10.520.20">
    <property type="entry name" value="N-terminal domain of the delta subunit of the F1F0-ATP synthase"/>
    <property type="match status" value="1"/>
</dbReference>
<comment type="subcellular location">
    <subcellularLocation>
        <location evidence="1">Membrane</location>
    </subcellularLocation>
</comment>
<dbReference type="AlphaFoldDB" id="A0A0G2EMA6"/>
<evidence type="ECO:0000256" key="7">
    <source>
        <dbReference type="ARBA" id="ARBA00023136"/>
    </source>
</evidence>
<dbReference type="PROSITE" id="PS00389">
    <property type="entry name" value="ATPASE_DELTA"/>
    <property type="match status" value="1"/>
</dbReference>
<dbReference type="SUPFAM" id="SSF47928">
    <property type="entry name" value="N-terminal domain of the delta subunit of the F1F0-ATP synthase"/>
    <property type="match status" value="1"/>
</dbReference>
<evidence type="ECO:0000256" key="8">
    <source>
        <dbReference type="ARBA" id="ARBA00023310"/>
    </source>
</evidence>
<keyword evidence="4" id="KW-0813">Transport</keyword>
<reference evidence="9 10" key="2">
    <citation type="submission" date="2015-05" db="EMBL/GenBank/DDBJ databases">
        <authorList>
            <person name="Morales-Cruz A."/>
            <person name="Amrine K.C."/>
            <person name="Cantu D."/>
        </authorList>
    </citation>
    <scope>NUCLEOTIDE SEQUENCE [LARGE SCALE GENOMIC DNA]</scope>
    <source>
        <strain evidence="9">UCRPC4</strain>
    </source>
</reference>
<evidence type="ECO:0000256" key="4">
    <source>
        <dbReference type="ARBA" id="ARBA00022448"/>
    </source>
</evidence>
<organism evidence="9 10">
    <name type="scientific">Phaeomoniella chlamydospora</name>
    <name type="common">Phaeoacremonium chlamydosporum</name>
    <dbReference type="NCBI Taxonomy" id="158046"/>
    <lineage>
        <taxon>Eukaryota</taxon>
        <taxon>Fungi</taxon>
        <taxon>Dikarya</taxon>
        <taxon>Ascomycota</taxon>
        <taxon>Pezizomycotina</taxon>
        <taxon>Eurotiomycetes</taxon>
        <taxon>Chaetothyriomycetidae</taxon>
        <taxon>Phaeomoniellales</taxon>
        <taxon>Phaeomoniellaceae</taxon>
        <taxon>Phaeomoniella</taxon>
    </lineage>
</organism>
<keyword evidence="5" id="KW-0375">Hydrogen ion transport</keyword>
<sequence length="222" mass="23605">MLSSKIVRPAFAAATRQSRRSAIRTYASAAAESKPPIALFGIDGTYANALYTAAAKSSTLDTTATAISSLSAIFKKDPKLAEILHAPTLSAADKSSIVAELEKHIQGGDKATVKNFLNTLAENNRLGVLEGVCEKFAQLMGAHRGEIEVTITTAAKLEPRLLSRLESAVSKSEYASGKKLKVITKVNPEIVGGLVVEIGDRTIDFSVSSKISRMNKVLTDTL</sequence>
<evidence type="ECO:0000256" key="1">
    <source>
        <dbReference type="ARBA" id="ARBA00004370"/>
    </source>
</evidence>
<dbReference type="PRINTS" id="PR00125">
    <property type="entry name" value="ATPASEDELTA"/>
</dbReference>
<protein>
    <recommendedName>
        <fullName evidence="3">ATP synthase subunit 5, mitochondrial</fullName>
    </recommendedName>
</protein>
<comment type="caution">
    <text evidence="9">The sequence shown here is derived from an EMBL/GenBank/DDBJ whole genome shotgun (WGS) entry which is preliminary data.</text>
</comment>
<accession>A0A0G2EMA6</accession>
<evidence type="ECO:0000256" key="6">
    <source>
        <dbReference type="ARBA" id="ARBA00023065"/>
    </source>
</evidence>
<dbReference type="Pfam" id="PF00213">
    <property type="entry name" value="OSCP"/>
    <property type="match status" value="1"/>
</dbReference>
<dbReference type="GO" id="GO:0046933">
    <property type="term" value="F:proton-transporting ATP synthase activity, rotational mechanism"/>
    <property type="evidence" value="ECO:0007669"/>
    <property type="project" value="EnsemblFungi"/>
</dbReference>
<comment type="similarity">
    <text evidence="2">Belongs to the ATPase delta chain family.</text>
</comment>
<proteinExistence type="inferred from homology"/>
<dbReference type="InterPro" id="IPR000711">
    <property type="entry name" value="ATPase_OSCP/dsu"/>
</dbReference>
<dbReference type="GO" id="GO:0045259">
    <property type="term" value="C:proton-transporting ATP synthase complex"/>
    <property type="evidence" value="ECO:0007669"/>
    <property type="project" value="EnsemblFungi"/>
</dbReference>
<dbReference type="Proteomes" id="UP000053317">
    <property type="component" value="Unassembled WGS sequence"/>
</dbReference>
<evidence type="ECO:0000256" key="2">
    <source>
        <dbReference type="ARBA" id="ARBA00007046"/>
    </source>
</evidence>
<keyword evidence="6" id="KW-0406">Ion transport</keyword>
<dbReference type="OrthoDB" id="1262810at2759"/>
<evidence type="ECO:0000313" key="9">
    <source>
        <dbReference type="EMBL" id="KKY23449.1"/>
    </source>
</evidence>
<evidence type="ECO:0000313" key="10">
    <source>
        <dbReference type="Proteomes" id="UP000053317"/>
    </source>
</evidence>
<evidence type="ECO:0000256" key="3">
    <source>
        <dbReference type="ARBA" id="ARBA00014723"/>
    </source>
</evidence>
<gene>
    <name evidence="9" type="ORF">UCRPC4_g02897</name>
</gene>
<keyword evidence="8" id="KW-0066">ATP synthesis</keyword>
<evidence type="ECO:0000256" key="5">
    <source>
        <dbReference type="ARBA" id="ARBA00022781"/>
    </source>
</evidence>
<keyword evidence="7" id="KW-0472">Membrane</keyword>
<dbReference type="EMBL" id="LCWF01000067">
    <property type="protein sequence ID" value="KKY23449.1"/>
    <property type="molecule type" value="Genomic_DNA"/>
</dbReference>
<dbReference type="HAMAP" id="MF_01416">
    <property type="entry name" value="ATP_synth_delta_bact"/>
    <property type="match status" value="1"/>
</dbReference>
<dbReference type="InterPro" id="IPR026015">
    <property type="entry name" value="ATP_synth_OSCP/delta_N_sf"/>
</dbReference>
<dbReference type="GO" id="GO:0005743">
    <property type="term" value="C:mitochondrial inner membrane"/>
    <property type="evidence" value="ECO:0007669"/>
    <property type="project" value="EnsemblFungi"/>
</dbReference>